<dbReference type="EMBL" id="CP002338">
    <property type="protein sequence ID" value="ADQ59473.1"/>
    <property type="molecule type" value="Genomic_DNA"/>
</dbReference>
<sequence length="161" mass="19378">MDRRERSVEIREFKEDGLDDTTLKFSSLKQLDDYLGWYRSYSGSIIQKSKHDVLRYKYIIHDTKEPRVYYIIWKIDGRIVATDEDVKRFYTGKMYKKKKTYMPIKIPRLTPEELNQARERKKKRRRLLLLIDVKYGSIANAEGSWELKKFREMIGANEDGK</sequence>
<protein>
    <submittedName>
        <fullName evidence="1">Uncharacterized protein</fullName>
    </submittedName>
</protein>
<dbReference type="AlphaFoldDB" id="E4SKS6"/>
<organism evidence="1 2">
    <name type="scientific">Lactobacillus amylovorus (strain GRL 1112)</name>
    <dbReference type="NCBI Taxonomy" id="695560"/>
    <lineage>
        <taxon>Bacteria</taxon>
        <taxon>Bacillati</taxon>
        <taxon>Bacillota</taxon>
        <taxon>Bacilli</taxon>
        <taxon>Lactobacillales</taxon>
        <taxon>Lactobacillaceae</taxon>
        <taxon>Lactobacillus</taxon>
    </lineage>
</organism>
<dbReference type="RefSeq" id="WP_013438256.1">
    <property type="nucleotide sequence ID" value="NC_014724.1"/>
</dbReference>
<reference evidence="1 2" key="1">
    <citation type="journal article" date="2011" name="J. Bacteriol.">
        <title>Genome sequence of Lactobacillus amylovorus GRL1112.</title>
        <authorList>
            <person name="Kant R."/>
            <person name="Paulin L."/>
            <person name="Alatalo E."/>
            <person name="de Vos W.M."/>
            <person name="Palva A."/>
        </authorList>
    </citation>
    <scope>NUCLEOTIDE SEQUENCE [LARGE SCALE GENOMIC DNA]</scope>
    <source>
        <strain evidence="1 2">GRL 1112</strain>
    </source>
</reference>
<dbReference type="HOGENOM" id="CLU_1641561_0_0_9"/>
<dbReference type="KEGG" id="lam:LA2_07770"/>
<accession>E4SKS6</accession>
<evidence type="ECO:0000313" key="2">
    <source>
        <dbReference type="Proteomes" id="UP000007033"/>
    </source>
</evidence>
<name>E4SKS6_LACAR</name>
<proteinExistence type="predicted"/>
<gene>
    <name evidence="1" type="ordered locus">LA2_07770</name>
</gene>
<evidence type="ECO:0000313" key="1">
    <source>
        <dbReference type="EMBL" id="ADQ59473.1"/>
    </source>
</evidence>
<dbReference type="Proteomes" id="UP000007033">
    <property type="component" value="Chromosome"/>
</dbReference>